<feature type="signal peptide" evidence="1">
    <location>
        <begin position="1"/>
        <end position="30"/>
    </location>
</feature>
<accession>D2Z7D1</accession>
<protein>
    <submittedName>
        <fullName evidence="2">Uncharacterized protein</fullName>
    </submittedName>
</protein>
<evidence type="ECO:0000313" key="2">
    <source>
        <dbReference type="EMBL" id="EFC91378.1"/>
    </source>
</evidence>
<dbReference type="OrthoDB" id="9806840at2"/>
<proteinExistence type="predicted"/>
<evidence type="ECO:0000313" key="3">
    <source>
        <dbReference type="Proteomes" id="UP000006427"/>
    </source>
</evidence>
<dbReference type="Proteomes" id="UP000006427">
    <property type="component" value="Unassembled WGS sequence"/>
</dbReference>
<dbReference type="AlphaFoldDB" id="D2Z7D1"/>
<evidence type="ECO:0000256" key="1">
    <source>
        <dbReference type="SAM" id="SignalP"/>
    </source>
</evidence>
<keyword evidence="1" id="KW-0732">Signal</keyword>
<feature type="chain" id="PRO_5003040414" evidence="1">
    <location>
        <begin position="31"/>
        <end position="158"/>
    </location>
</feature>
<comment type="caution">
    <text evidence="2">The sequence shown here is derived from an EMBL/GenBank/DDBJ whole genome shotgun (WGS) entry which is preliminary data.</text>
</comment>
<dbReference type="RefSeq" id="WP_005660750.1">
    <property type="nucleotide sequence ID" value="NZ_ABTR02000001.1"/>
</dbReference>
<gene>
    <name evidence="2" type="ORF">Dpep_1352</name>
</gene>
<organism evidence="2 3">
    <name type="scientific">Dethiosulfovibrio peptidovorans DSM 11002</name>
    <dbReference type="NCBI Taxonomy" id="469381"/>
    <lineage>
        <taxon>Bacteria</taxon>
        <taxon>Thermotogati</taxon>
        <taxon>Synergistota</taxon>
        <taxon>Synergistia</taxon>
        <taxon>Synergistales</taxon>
        <taxon>Dethiosulfovibrionaceae</taxon>
        <taxon>Dethiosulfovibrio</taxon>
    </lineage>
</organism>
<sequence length="158" mass="17068">MLGINKIIKRGSLCLVALIVFLCFAHEASAAKITLVNKTSVKVSVALQWWTDGSESRGGTKGWYGVEPGKSRTIVWSGIDGAAVQVGYMGFYAKGKGLVWNGDSSELYGSGWIHPKKAFKTETPDQAIPGGQKVNFRWFDIDFTDGGATAVGRIVLRP</sequence>
<name>D2Z7D1_9BACT</name>
<dbReference type="EMBL" id="ABTR02000001">
    <property type="protein sequence ID" value="EFC91378.1"/>
    <property type="molecule type" value="Genomic_DNA"/>
</dbReference>
<reference evidence="2 3" key="1">
    <citation type="journal article" date="2010" name="Stand. Genomic Sci.">
        <title>Permanent draft genome sequence of Dethiosulfovibrio peptidovorans type strain (SEBR 4207).</title>
        <authorList>
            <person name="Labutti K."/>
            <person name="Mayilraj S."/>
            <person name="Clum A."/>
            <person name="Lucas S."/>
            <person name="Glavina Del Rio T."/>
            <person name="Nolan M."/>
            <person name="Tice H."/>
            <person name="Cheng J.F."/>
            <person name="Pitluck S."/>
            <person name="Liolios K."/>
            <person name="Ivanova N."/>
            <person name="Mavromatis K."/>
            <person name="Mikhailova N."/>
            <person name="Pati A."/>
            <person name="Goodwin L."/>
            <person name="Chen A."/>
            <person name="Palaniappan K."/>
            <person name="Land M."/>
            <person name="Hauser L."/>
            <person name="Chang Y.J."/>
            <person name="Jeffries C.D."/>
            <person name="Rohde M."/>
            <person name="Spring S."/>
            <person name="Goker M."/>
            <person name="Woyke T."/>
            <person name="Bristow J."/>
            <person name="Eisen J.A."/>
            <person name="Markowitz V."/>
            <person name="Hugenholtz P."/>
            <person name="Kyrpides N.C."/>
            <person name="Klenk H.P."/>
            <person name="Lapidus A."/>
        </authorList>
    </citation>
    <scope>NUCLEOTIDE SEQUENCE [LARGE SCALE GENOMIC DNA]</scope>
    <source>
        <strain evidence="2 3">DSM 11002</strain>
    </source>
</reference>
<dbReference type="PaxDb" id="469381-Dpep_1352"/>
<dbReference type="STRING" id="469381.Dpep_1352"/>
<keyword evidence="3" id="KW-1185">Reference proteome</keyword>